<reference evidence="4 5" key="1">
    <citation type="journal article" date="2019" name="ACS Chem. Biol.">
        <title>Identification and Mobilization of a Cryptic Antibiotic Biosynthesis Gene Locus from a Human-Pathogenic Nocardia Isolate.</title>
        <authorList>
            <person name="Herisse M."/>
            <person name="Ishida K."/>
            <person name="Porter J.L."/>
            <person name="Howden B."/>
            <person name="Hertweck C."/>
            <person name="Stinear T.P."/>
            <person name="Pidot S.J."/>
        </authorList>
    </citation>
    <scope>NUCLEOTIDE SEQUENCE [LARGE SCALE GENOMIC DNA]</scope>
    <source>
        <strain evidence="4 5">AUSMDU00012717</strain>
    </source>
</reference>
<accession>A0A6G9YCQ1</accession>
<dbReference type="SMART" id="SM00347">
    <property type="entry name" value="HTH_MARR"/>
    <property type="match status" value="1"/>
</dbReference>
<dbReference type="Proteomes" id="UP000503540">
    <property type="component" value="Chromosome"/>
</dbReference>
<dbReference type="PROSITE" id="PS50995">
    <property type="entry name" value="HTH_MARR_2"/>
    <property type="match status" value="1"/>
</dbReference>
<dbReference type="InterPro" id="IPR036388">
    <property type="entry name" value="WH-like_DNA-bd_sf"/>
</dbReference>
<dbReference type="InterPro" id="IPR000835">
    <property type="entry name" value="HTH_MarR-typ"/>
</dbReference>
<keyword evidence="1 4" id="KW-0808">Transferase</keyword>
<dbReference type="Pfam" id="PF01047">
    <property type="entry name" value="MarR"/>
    <property type="match status" value="1"/>
</dbReference>
<evidence type="ECO:0000313" key="4">
    <source>
        <dbReference type="EMBL" id="QIS11009.1"/>
    </source>
</evidence>
<dbReference type="InterPro" id="IPR050769">
    <property type="entry name" value="NAT_camello-type"/>
</dbReference>
<name>A0A6G9YCQ1_9NOCA</name>
<dbReference type="AlphaFoldDB" id="A0A6G9YCQ1"/>
<dbReference type="SUPFAM" id="SSF55729">
    <property type="entry name" value="Acyl-CoA N-acyltransferases (Nat)"/>
    <property type="match status" value="1"/>
</dbReference>
<gene>
    <name evidence="4" type="ORF">F5544_15635</name>
</gene>
<dbReference type="InterPro" id="IPR000182">
    <property type="entry name" value="GNAT_dom"/>
</dbReference>
<evidence type="ECO:0000259" key="2">
    <source>
        <dbReference type="PROSITE" id="PS50995"/>
    </source>
</evidence>
<dbReference type="Pfam" id="PF00583">
    <property type="entry name" value="Acetyltransf_1"/>
    <property type="match status" value="1"/>
</dbReference>
<dbReference type="PANTHER" id="PTHR13947:SF37">
    <property type="entry name" value="LD18367P"/>
    <property type="match status" value="1"/>
</dbReference>
<dbReference type="CDD" id="cd04301">
    <property type="entry name" value="NAT_SF"/>
    <property type="match status" value="1"/>
</dbReference>
<protein>
    <submittedName>
        <fullName evidence="4">GNAT family N-acetyltransferase</fullName>
    </submittedName>
</protein>
<dbReference type="PROSITE" id="PS51186">
    <property type="entry name" value="GNAT"/>
    <property type="match status" value="1"/>
</dbReference>
<dbReference type="GO" id="GO:0003700">
    <property type="term" value="F:DNA-binding transcription factor activity"/>
    <property type="evidence" value="ECO:0007669"/>
    <property type="project" value="InterPro"/>
</dbReference>
<dbReference type="Gene3D" id="1.10.10.10">
    <property type="entry name" value="Winged helix-like DNA-binding domain superfamily/Winged helix DNA-binding domain"/>
    <property type="match status" value="1"/>
</dbReference>
<dbReference type="InterPro" id="IPR016181">
    <property type="entry name" value="Acyl_CoA_acyltransferase"/>
</dbReference>
<dbReference type="SUPFAM" id="SSF46785">
    <property type="entry name" value="Winged helix' DNA-binding domain"/>
    <property type="match status" value="1"/>
</dbReference>
<dbReference type="EMBL" id="CP046172">
    <property type="protein sequence ID" value="QIS11009.1"/>
    <property type="molecule type" value="Genomic_DNA"/>
</dbReference>
<evidence type="ECO:0000313" key="5">
    <source>
        <dbReference type="Proteomes" id="UP000503540"/>
    </source>
</evidence>
<dbReference type="KEGG" id="nah:F5544_15635"/>
<sequence length="316" mass="34824">MTAVAATDIAAVRAFNRRYTRVIGVLGAGLVDTDYSLTEARILFELASSGSTETIRLRQELGLDPGYLSRILTRFKQRGLIESGRSSTDARRQEVRLTSRGRAEFALLNRRSSADVGKLLGAHPPADRTELLAAMRTIQDILDRPAAASAPAFTLREPQAGEYGWVLQRHAALYAAEYGWDATYEALIARILADYLDNRDPALERAWIAEVGGRPAGSVFCVREDDTTARLRLLLVEPSARGLGVGSALVDACLDFATEVGYRDMVLWTNDVLASARHIYQRAGFELVESTPHHSWGVDLIGQTWRKSLIRVPEPS</sequence>
<dbReference type="GO" id="GO:0008080">
    <property type="term" value="F:N-acetyltransferase activity"/>
    <property type="evidence" value="ECO:0007669"/>
    <property type="project" value="InterPro"/>
</dbReference>
<evidence type="ECO:0000259" key="3">
    <source>
        <dbReference type="PROSITE" id="PS51186"/>
    </source>
</evidence>
<dbReference type="Gene3D" id="3.40.630.30">
    <property type="match status" value="1"/>
</dbReference>
<keyword evidence="5" id="KW-1185">Reference proteome</keyword>
<organism evidence="4 5">
    <name type="scientific">Nocardia arthritidis</name>
    <dbReference type="NCBI Taxonomy" id="228602"/>
    <lineage>
        <taxon>Bacteria</taxon>
        <taxon>Bacillati</taxon>
        <taxon>Actinomycetota</taxon>
        <taxon>Actinomycetes</taxon>
        <taxon>Mycobacteriales</taxon>
        <taxon>Nocardiaceae</taxon>
        <taxon>Nocardia</taxon>
    </lineage>
</organism>
<proteinExistence type="predicted"/>
<feature type="domain" description="HTH marR-type" evidence="2">
    <location>
        <begin position="1"/>
        <end position="140"/>
    </location>
</feature>
<evidence type="ECO:0000256" key="1">
    <source>
        <dbReference type="ARBA" id="ARBA00022679"/>
    </source>
</evidence>
<dbReference type="PANTHER" id="PTHR13947">
    <property type="entry name" value="GNAT FAMILY N-ACETYLTRANSFERASE"/>
    <property type="match status" value="1"/>
</dbReference>
<dbReference type="InterPro" id="IPR036390">
    <property type="entry name" value="WH_DNA-bd_sf"/>
</dbReference>
<feature type="domain" description="N-acetyltransferase" evidence="3">
    <location>
        <begin position="153"/>
        <end position="310"/>
    </location>
</feature>
<dbReference type="RefSeq" id="WP_167473896.1">
    <property type="nucleotide sequence ID" value="NZ_CP046172.1"/>
</dbReference>